<dbReference type="KEGG" id="pprt:ET464_12785"/>
<evidence type="ECO:0000313" key="2">
    <source>
        <dbReference type="Proteomes" id="UP000293568"/>
    </source>
</evidence>
<dbReference type="OrthoDB" id="2664080at2"/>
<organism evidence="1 2">
    <name type="scientific">Paenibacillus protaetiae</name>
    <dbReference type="NCBI Taxonomy" id="2509456"/>
    <lineage>
        <taxon>Bacteria</taxon>
        <taxon>Bacillati</taxon>
        <taxon>Bacillota</taxon>
        <taxon>Bacilli</taxon>
        <taxon>Bacillales</taxon>
        <taxon>Paenibacillaceae</taxon>
        <taxon>Paenibacillus</taxon>
    </lineage>
</organism>
<dbReference type="RefSeq" id="WP_129441453.1">
    <property type="nucleotide sequence ID" value="NZ_CP035492.1"/>
</dbReference>
<protein>
    <submittedName>
        <fullName evidence="1">Uncharacterized protein</fullName>
    </submittedName>
</protein>
<dbReference type="EMBL" id="CP035492">
    <property type="protein sequence ID" value="QAY67142.1"/>
    <property type="molecule type" value="Genomic_DNA"/>
</dbReference>
<gene>
    <name evidence="1" type="ORF">ET464_12785</name>
</gene>
<accession>A0A4P6EVS4</accession>
<proteinExistence type="predicted"/>
<reference evidence="1 2" key="1">
    <citation type="submission" date="2019-01" db="EMBL/GenBank/DDBJ databases">
        <title>Genome sequencing of strain FW100M-2.</title>
        <authorList>
            <person name="Heo J."/>
            <person name="Kim S.-J."/>
            <person name="Kim J.-S."/>
            <person name="Hong S.-B."/>
            <person name="Kwon S.-W."/>
        </authorList>
    </citation>
    <scope>NUCLEOTIDE SEQUENCE [LARGE SCALE GENOMIC DNA]</scope>
    <source>
        <strain evidence="1 2">FW100M-2</strain>
    </source>
</reference>
<keyword evidence="2" id="KW-1185">Reference proteome</keyword>
<sequence length="184" mass="20447">MKKWMKRLAALLLALIVLAGGAAWWLKSYIAPREVLDLSYTPIDVKGKVRDMIKHLNPEMVLTEADINNLAKESLGRGAFPNRDLVLDGARFELDGDHLTAYANVTYKKRVKAGAVAVYRLSWQEPNLVMEPETVSIRGIHLPARLAGTRVIPVDVPGTDLVSVKNVKFDGGRVIIRFTLNSPF</sequence>
<dbReference type="AlphaFoldDB" id="A0A4P6EVS4"/>
<dbReference type="Proteomes" id="UP000293568">
    <property type="component" value="Chromosome"/>
</dbReference>
<evidence type="ECO:0000313" key="1">
    <source>
        <dbReference type="EMBL" id="QAY67142.1"/>
    </source>
</evidence>
<name>A0A4P6EVS4_9BACL</name>